<name>A0ABV8SH81_9BACL</name>
<gene>
    <name evidence="1" type="ORF">ACFO1S_24990</name>
</gene>
<dbReference type="Proteomes" id="UP001595755">
    <property type="component" value="Unassembled WGS sequence"/>
</dbReference>
<reference evidence="2" key="1">
    <citation type="journal article" date="2019" name="Int. J. Syst. Evol. Microbiol.">
        <title>The Global Catalogue of Microorganisms (GCM) 10K type strain sequencing project: providing services to taxonomists for standard genome sequencing and annotation.</title>
        <authorList>
            <consortium name="The Broad Institute Genomics Platform"/>
            <consortium name="The Broad Institute Genome Sequencing Center for Infectious Disease"/>
            <person name="Wu L."/>
            <person name="Ma J."/>
        </authorList>
    </citation>
    <scope>NUCLEOTIDE SEQUENCE [LARGE SCALE GENOMIC DNA]</scope>
    <source>
        <strain evidence="2">CGMCC 4.1641</strain>
    </source>
</reference>
<keyword evidence="2" id="KW-1185">Reference proteome</keyword>
<comment type="caution">
    <text evidence="1">The sequence shown here is derived from an EMBL/GenBank/DDBJ whole genome shotgun (WGS) entry which is preliminary data.</text>
</comment>
<organism evidence="1 2">
    <name type="scientific">Cohnella boryungensis</name>
    <dbReference type="NCBI Taxonomy" id="768479"/>
    <lineage>
        <taxon>Bacteria</taxon>
        <taxon>Bacillati</taxon>
        <taxon>Bacillota</taxon>
        <taxon>Bacilli</taxon>
        <taxon>Bacillales</taxon>
        <taxon>Paenibacillaceae</taxon>
        <taxon>Cohnella</taxon>
    </lineage>
</organism>
<proteinExistence type="predicted"/>
<sequence>MIKSAFIKRVHGSFDQLAWRTKINAALTQLDKSPVKCQPALAACRDNNHMGFDKLKR</sequence>
<dbReference type="EMBL" id="JBHSED010000065">
    <property type="protein sequence ID" value="MFC4306681.1"/>
    <property type="molecule type" value="Genomic_DNA"/>
</dbReference>
<evidence type="ECO:0000313" key="2">
    <source>
        <dbReference type="Proteomes" id="UP001595755"/>
    </source>
</evidence>
<accession>A0ABV8SH81</accession>
<protein>
    <submittedName>
        <fullName evidence="1">Uncharacterized protein</fullName>
    </submittedName>
</protein>
<evidence type="ECO:0000313" key="1">
    <source>
        <dbReference type="EMBL" id="MFC4306681.1"/>
    </source>
</evidence>